<evidence type="ECO:0000313" key="3">
    <source>
        <dbReference type="Proteomes" id="UP000239560"/>
    </source>
</evidence>
<feature type="region of interest" description="Disordered" evidence="1">
    <location>
        <begin position="202"/>
        <end position="226"/>
    </location>
</feature>
<evidence type="ECO:0000256" key="1">
    <source>
        <dbReference type="SAM" id="MobiDB-lite"/>
    </source>
</evidence>
<name>A0A2T0AI80_RHOTO</name>
<dbReference type="AlphaFoldDB" id="A0A2T0AI80"/>
<feature type="region of interest" description="Disordered" evidence="1">
    <location>
        <begin position="239"/>
        <end position="288"/>
    </location>
</feature>
<dbReference type="EMBL" id="LCTV02000001">
    <property type="protein sequence ID" value="PRQ77727.1"/>
    <property type="molecule type" value="Genomic_DNA"/>
</dbReference>
<gene>
    <name evidence="2" type="ORF">AAT19DRAFT_8795</name>
</gene>
<dbReference type="Proteomes" id="UP000239560">
    <property type="component" value="Unassembled WGS sequence"/>
</dbReference>
<sequence length="288" mass="32650">MACIAAQRPDRALDGVVSSSRPPRNRRRLALHQLRDGFALVGGAGSLRSPEESACPPDEDCLAGVPHEGLPDGSRAPGDFCRRRLFRPSSTQTDRNPPPRQLDFPDYRRRRARILTLLPSQVLHTSHAPRHHVRPRELRPCRRLRPRSRVFKDFDKPELAPERRSEPGFVAVVHTGGVELEPPDLLPARRAHLRMLLLRTRRRASSDSRDSRLPHRGTRHPCRSLAGDDLLQGSLRRHCEAPSRPEPQAARPSEEGEETATARRDQRSCQARHHSPLHTAETKRLNLR</sequence>
<evidence type="ECO:0000313" key="2">
    <source>
        <dbReference type="EMBL" id="PRQ77727.1"/>
    </source>
</evidence>
<feature type="region of interest" description="Disordered" evidence="1">
    <location>
        <begin position="48"/>
        <end position="79"/>
    </location>
</feature>
<feature type="non-terminal residue" evidence="2">
    <location>
        <position position="288"/>
    </location>
</feature>
<protein>
    <submittedName>
        <fullName evidence="2">Uncharacterized protein</fullName>
    </submittedName>
</protein>
<comment type="caution">
    <text evidence="2">The sequence shown here is derived from an EMBL/GenBank/DDBJ whole genome shotgun (WGS) entry which is preliminary data.</text>
</comment>
<proteinExistence type="predicted"/>
<reference evidence="2 3" key="1">
    <citation type="journal article" date="2018" name="Elife">
        <title>Functional genomics of lipid metabolism in the oleaginous yeast Rhodosporidium toruloides.</title>
        <authorList>
            <person name="Coradetti S.T."/>
            <person name="Pinel D."/>
            <person name="Geiselman G."/>
            <person name="Ito M."/>
            <person name="Mondo S."/>
            <person name="Reilly M.C."/>
            <person name="Cheng Y.F."/>
            <person name="Bauer S."/>
            <person name="Grigoriev I."/>
            <person name="Gladden J.M."/>
            <person name="Simmons B.A."/>
            <person name="Brem R."/>
            <person name="Arkin A.P."/>
            <person name="Skerker J.M."/>
        </authorList>
    </citation>
    <scope>NUCLEOTIDE SEQUENCE [LARGE SCALE GENOMIC DNA]</scope>
    <source>
        <strain evidence="2 3">NBRC 0880</strain>
    </source>
</reference>
<feature type="compositionally biased region" description="Basic and acidic residues" evidence="1">
    <location>
        <begin position="204"/>
        <end position="213"/>
    </location>
</feature>
<organism evidence="2 3">
    <name type="scientific">Rhodotorula toruloides</name>
    <name type="common">Yeast</name>
    <name type="synonym">Rhodosporidium toruloides</name>
    <dbReference type="NCBI Taxonomy" id="5286"/>
    <lineage>
        <taxon>Eukaryota</taxon>
        <taxon>Fungi</taxon>
        <taxon>Dikarya</taxon>
        <taxon>Basidiomycota</taxon>
        <taxon>Pucciniomycotina</taxon>
        <taxon>Microbotryomycetes</taxon>
        <taxon>Sporidiobolales</taxon>
        <taxon>Sporidiobolaceae</taxon>
        <taxon>Rhodotorula</taxon>
    </lineage>
</organism>
<feature type="region of interest" description="Disordered" evidence="1">
    <location>
        <begin position="1"/>
        <end position="25"/>
    </location>
</feature>
<accession>A0A2T0AI80</accession>